<accession>A0A4D6NB62</accession>
<keyword evidence="1" id="KW-0812">Transmembrane</keyword>
<protein>
    <submittedName>
        <fullName evidence="2">Uncharacterized protein</fullName>
    </submittedName>
</protein>
<organism evidence="2 3">
    <name type="scientific">Vigna unguiculata</name>
    <name type="common">Cowpea</name>
    <dbReference type="NCBI Taxonomy" id="3917"/>
    <lineage>
        <taxon>Eukaryota</taxon>
        <taxon>Viridiplantae</taxon>
        <taxon>Streptophyta</taxon>
        <taxon>Embryophyta</taxon>
        <taxon>Tracheophyta</taxon>
        <taxon>Spermatophyta</taxon>
        <taxon>Magnoliopsida</taxon>
        <taxon>eudicotyledons</taxon>
        <taxon>Gunneridae</taxon>
        <taxon>Pentapetalae</taxon>
        <taxon>rosids</taxon>
        <taxon>fabids</taxon>
        <taxon>Fabales</taxon>
        <taxon>Fabaceae</taxon>
        <taxon>Papilionoideae</taxon>
        <taxon>50 kb inversion clade</taxon>
        <taxon>NPAAA clade</taxon>
        <taxon>indigoferoid/millettioid clade</taxon>
        <taxon>Phaseoleae</taxon>
        <taxon>Vigna</taxon>
    </lineage>
</organism>
<keyword evidence="3" id="KW-1185">Reference proteome</keyword>
<name>A0A4D6NB62_VIGUN</name>
<proteinExistence type="predicted"/>
<dbReference type="Proteomes" id="UP000501690">
    <property type="component" value="Linkage Group LG10"/>
</dbReference>
<reference evidence="2 3" key="1">
    <citation type="submission" date="2019-04" db="EMBL/GenBank/DDBJ databases">
        <title>An improved genome assembly and genetic linkage map for asparagus bean, Vigna unguiculata ssp. sesquipedialis.</title>
        <authorList>
            <person name="Xia Q."/>
            <person name="Zhang R."/>
            <person name="Dong Y."/>
        </authorList>
    </citation>
    <scope>NUCLEOTIDE SEQUENCE [LARGE SCALE GENOMIC DNA]</scope>
    <source>
        <tissue evidence="2">Leaf</tissue>
    </source>
</reference>
<evidence type="ECO:0000313" key="2">
    <source>
        <dbReference type="EMBL" id="QCE11053.1"/>
    </source>
</evidence>
<dbReference type="AlphaFoldDB" id="A0A4D6NB62"/>
<gene>
    <name evidence="2" type="ORF">DEO72_LG10g2286</name>
</gene>
<evidence type="ECO:0000256" key="1">
    <source>
        <dbReference type="SAM" id="Phobius"/>
    </source>
</evidence>
<keyword evidence="1" id="KW-0472">Membrane</keyword>
<sequence>MLSQEDSLLHFILRAVVLVVVPSGSLLSFFQARLVGANQGFREPSPRRRALVLSETLSRLGESHSPKRGGGKALGRCCGLAQARDLSFGRRVVSLSEGSWLERDPLQVGWLSLIVCNSLESLGETSGVALQWSGRNSMTLVSGCSWWCPISMLGGEQLGGEQRYPPQVQASAESDQTIRIRMSRVRV</sequence>
<evidence type="ECO:0000313" key="3">
    <source>
        <dbReference type="Proteomes" id="UP000501690"/>
    </source>
</evidence>
<keyword evidence="1" id="KW-1133">Transmembrane helix</keyword>
<dbReference type="EMBL" id="CP039354">
    <property type="protein sequence ID" value="QCE11053.1"/>
    <property type="molecule type" value="Genomic_DNA"/>
</dbReference>
<feature type="transmembrane region" description="Helical" evidence="1">
    <location>
        <begin position="12"/>
        <end position="32"/>
    </location>
</feature>